<evidence type="ECO:0000313" key="2">
    <source>
        <dbReference type="Proteomes" id="UP000004259"/>
    </source>
</evidence>
<keyword evidence="2" id="KW-1185">Reference proteome</keyword>
<dbReference type="STRING" id="246199.CUS_5411"/>
<comment type="caution">
    <text evidence="1">The sequence shown here is derived from an EMBL/GenBank/DDBJ whole genome shotgun (WGS) entry which is preliminary data.</text>
</comment>
<dbReference type="eggNOG" id="ENOG50333XU">
    <property type="taxonomic scope" value="Bacteria"/>
</dbReference>
<evidence type="ECO:0000313" key="1">
    <source>
        <dbReference type="EMBL" id="EGC02472.1"/>
    </source>
</evidence>
<proteinExistence type="predicted"/>
<name>E9SDZ2_RUMAL</name>
<sequence length="79" mass="9122">MKRIKEACICQTLHFMLKEDVGHDYAVKLVKDEIEKYKAGLDKNKTKYKIVEETEQPNGSVIMKIIKQYNTAPVGSYLD</sequence>
<dbReference type="Proteomes" id="UP000004259">
    <property type="component" value="Unassembled WGS sequence"/>
</dbReference>
<gene>
    <name evidence="1" type="ORF">CUS_5411</name>
</gene>
<reference evidence="1 2" key="1">
    <citation type="submission" date="2011-02" db="EMBL/GenBank/DDBJ databases">
        <authorList>
            <person name="Nelson K.E."/>
            <person name="Sutton G."/>
            <person name="Torralba M."/>
            <person name="Durkin S."/>
            <person name="Harkins D."/>
            <person name="Montgomery R."/>
            <person name="Ziemer C."/>
            <person name="Klaassens E."/>
            <person name="Ocuiv P."/>
            <person name="Morrison M."/>
        </authorList>
    </citation>
    <scope>NUCLEOTIDE SEQUENCE [LARGE SCALE GENOMIC DNA]</scope>
    <source>
        <strain evidence="1 2">8</strain>
    </source>
</reference>
<dbReference type="AlphaFoldDB" id="E9SDZ2"/>
<dbReference type="RefSeq" id="WP_002850827.1">
    <property type="nucleotide sequence ID" value="NZ_ADKM02000093.1"/>
</dbReference>
<accession>E9SDZ2</accession>
<dbReference type="EMBL" id="ADKM02000093">
    <property type="protein sequence ID" value="EGC02472.1"/>
    <property type="molecule type" value="Genomic_DNA"/>
</dbReference>
<organism evidence="1 2">
    <name type="scientific">Ruminococcus albus 8</name>
    <dbReference type="NCBI Taxonomy" id="246199"/>
    <lineage>
        <taxon>Bacteria</taxon>
        <taxon>Bacillati</taxon>
        <taxon>Bacillota</taxon>
        <taxon>Clostridia</taxon>
        <taxon>Eubacteriales</taxon>
        <taxon>Oscillospiraceae</taxon>
        <taxon>Ruminococcus</taxon>
    </lineage>
</organism>
<dbReference type="OrthoDB" id="1912710at2"/>
<protein>
    <submittedName>
        <fullName evidence="1">Conserved domain protein</fullName>
    </submittedName>
</protein>